<name>A0A7S0RJF3_9CHLO</name>
<feature type="compositionally biased region" description="Polar residues" evidence="1">
    <location>
        <begin position="74"/>
        <end position="84"/>
    </location>
</feature>
<evidence type="ECO:0000313" key="2">
    <source>
        <dbReference type="EMBL" id="CAD8679305.1"/>
    </source>
</evidence>
<dbReference type="AlphaFoldDB" id="A0A7S0RJF3"/>
<gene>
    <name evidence="2" type="ORF">POBO1169_LOCUS14494</name>
</gene>
<proteinExistence type="predicted"/>
<organism evidence="2">
    <name type="scientific">Pyramimonas obovata</name>
    <dbReference type="NCBI Taxonomy" id="1411642"/>
    <lineage>
        <taxon>Eukaryota</taxon>
        <taxon>Viridiplantae</taxon>
        <taxon>Chlorophyta</taxon>
        <taxon>Pyramimonadophyceae</taxon>
        <taxon>Pyramimonadales</taxon>
        <taxon>Pyramimonadaceae</taxon>
        <taxon>Pyramimonas</taxon>
        <taxon>Pyramimonas incertae sedis</taxon>
    </lineage>
</organism>
<dbReference type="EMBL" id="HBFA01028643">
    <property type="protein sequence ID" value="CAD8679305.1"/>
    <property type="molecule type" value="Transcribed_RNA"/>
</dbReference>
<reference evidence="2" key="1">
    <citation type="submission" date="2021-01" db="EMBL/GenBank/DDBJ databases">
        <authorList>
            <person name="Corre E."/>
            <person name="Pelletier E."/>
            <person name="Niang G."/>
            <person name="Scheremetjew M."/>
            <person name="Finn R."/>
            <person name="Kale V."/>
            <person name="Holt S."/>
            <person name="Cochrane G."/>
            <person name="Meng A."/>
            <person name="Brown T."/>
            <person name="Cohen L."/>
        </authorList>
    </citation>
    <scope>NUCLEOTIDE SEQUENCE</scope>
    <source>
        <strain evidence="2">CCMP722</strain>
    </source>
</reference>
<evidence type="ECO:0000256" key="1">
    <source>
        <dbReference type="SAM" id="MobiDB-lite"/>
    </source>
</evidence>
<protein>
    <submittedName>
        <fullName evidence="2">Uncharacterized protein</fullName>
    </submittedName>
</protein>
<sequence>MTEGAGLRRKPPITPQVSGFIRAAPSYRSYIATRRSAAKQALAAERTAAIEQAEKDEAVRRASSKRKQKDAQAKSLSKTQTSSCPAGKSVLSRSKLPPMPGTRGASAAPKSDDAAQSRKTAALKTAEDKLYDTATTWSGDYPSTESQDRYNYRLHPGPPGLGLKSSSHNLVCSRQFLQSPLPTKEQYDTYEESLLNYTNPKARTMPQPHNDYSDPLPAVNLAPMRFTCLKGVPGRMTPRGKINRTNQTLFKEDNVPYDNLRGKGIPFRTLEYVPDYLNTQLINWKKSTVNPEKYSKIDSRCLKYKTMCALEMEKVEREVSEMNHQEVTEALHKLAFAPKINRIGAYPCRMQDDNQSQIPLRMMDDPTIKTDKTARPYLNHFATYTTVT</sequence>
<accession>A0A7S0RJF3</accession>
<feature type="region of interest" description="Disordered" evidence="1">
    <location>
        <begin position="51"/>
        <end position="121"/>
    </location>
</feature>